<feature type="transmembrane region" description="Helical" evidence="1">
    <location>
        <begin position="234"/>
        <end position="255"/>
    </location>
</feature>
<feature type="transmembrane region" description="Helical" evidence="1">
    <location>
        <begin position="62"/>
        <end position="79"/>
    </location>
</feature>
<organism evidence="2 3">
    <name type="scientific">Octadecabacter ascidiaceicola</name>
    <dbReference type="NCBI Taxonomy" id="1655543"/>
    <lineage>
        <taxon>Bacteria</taxon>
        <taxon>Pseudomonadati</taxon>
        <taxon>Pseudomonadota</taxon>
        <taxon>Alphaproteobacteria</taxon>
        <taxon>Rhodobacterales</taxon>
        <taxon>Roseobacteraceae</taxon>
        <taxon>Octadecabacter</taxon>
    </lineage>
</organism>
<dbReference type="EMBL" id="FXYD01000007">
    <property type="protein sequence ID" value="SMX45328.1"/>
    <property type="molecule type" value="Genomic_DNA"/>
</dbReference>
<feature type="transmembrane region" description="Helical" evidence="1">
    <location>
        <begin position="163"/>
        <end position="185"/>
    </location>
</feature>
<keyword evidence="1" id="KW-0472">Membrane</keyword>
<feature type="transmembrane region" description="Helical" evidence="1">
    <location>
        <begin position="197"/>
        <end position="213"/>
    </location>
</feature>
<reference evidence="3" key="1">
    <citation type="submission" date="2017-05" db="EMBL/GenBank/DDBJ databases">
        <authorList>
            <person name="Rodrigo-Torres L."/>
            <person name="Arahal R. D."/>
            <person name="Lucena T."/>
        </authorList>
    </citation>
    <scope>NUCLEOTIDE SEQUENCE [LARGE SCALE GENOMIC DNA]</scope>
    <source>
        <strain evidence="3">CECT 8868</strain>
    </source>
</reference>
<dbReference type="AlphaFoldDB" id="A0A238KRH7"/>
<keyword evidence="1" id="KW-1133">Transmembrane helix</keyword>
<feature type="transmembrane region" description="Helical" evidence="1">
    <location>
        <begin position="132"/>
        <end position="151"/>
    </location>
</feature>
<keyword evidence="3" id="KW-1185">Reference proteome</keyword>
<name>A0A238KRH7_9RHOB</name>
<dbReference type="Proteomes" id="UP000203464">
    <property type="component" value="Unassembled WGS sequence"/>
</dbReference>
<evidence type="ECO:0000313" key="3">
    <source>
        <dbReference type="Proteomes" id="UP000203464"/>
    </source>
</evidence>
<feature type="transmembrane region" description="Helical" evidence="1">
    <location>
        <begin position="31"/>
        <end position="50"/>
    </location>
</feature>
<evidence type="ECO:0000256" key="1">
    <source>
        <dbReference type="SAM" id="Phobius"/>
    </source>
</evidence>
<feature type="transmembrane region" description="Helical" evidence="1">
    <location>
        <begin position="109"/>
        <end position="126"/>
    </location>
</feature>
<proteinExistence type="predicted"/>
<sequence>MIFRLFLLASSLASALGNFTFLIGLEAAEDYIFSLSLSSFSAGVFGYAILPNLVFKLPLAKIINLLLFLTFCAFGLTSISSTAGFVLAMILTFVSAEIILSAHEAWRHLILLRITMMISGVLSWVQPDGPALIIRAFLVAALVFWVLGLVKRASIRVQGAPKIASLPLLSLVATNLIWVYILPLFLITGVSQSEQKVLYIAATVFPLLYFKAQDVVFKLDILARANEGNSPQKFLLFFATPLALLYCVAPIVQAIMNGGGLAPSSVIFSALSLGFLFVNYWLTSSLQMQSFHGAKKT</sequence>
<protein>
    <submittedName>
        <fullName evidence="2">Uncharacterized protein</fullName>
    </submittedName>
</protein>
<gene>
    <name evidence="2" type="ORF">OCA8868_03287</name>
</gene>
<feature type="transmembrane region" description="Helical" evidence="1">
    <location>
        <begin position="85"/>
        <end position="102"/>
    </location>
</feature>
<accession>A0A238KRH7</accession>
<feature type="transmembrane region" description="Helical" evidence="1">
    <location>
        <begin position="261"/>
        <end position="282"/>
    </location>
</feature>
<evidence type="ECO:0000313" key="2">
    <source>
        <dbReference type="EMBL" id="SMX45328.1"/>
    </source>
</evidence>
<keyword evidence="1" id="KW-0812">Transmembrane</keyword>